<dbReference type="EMBL" id="VSSQ01000413">
    <property type="protein sequence ID" value="MPL94077.1"/>
    <property type="molecule type" value="Genomic_DNA"/>
</dbReference>
<dbReference type="Gene3D" id="3.30.70.20">
    <property type="match status" value="1"/>
</dbReference>
<dbReference type="Pfam" id="PF00037">
    <property type="entry name" value="Fer4"/>
    <property type="match status" value="1"/>
</dbReference>
<dbReference type="InterPro" id="IPR036010">
    <property type="entry name" value="2Fe-2S_ferredoxin-like_sf"/>
</dbReference>
<dbReference type="Gene3D" id="1.10.10.1100">
    <property type="entry name" value="BFD-like [2Fe-2S]-binding domain"/>
    <property type="match status" value="1"/>
</dbReference>
<dbReference type="InterPro" id="IPR042204">
    <property type="entry name" value="2Fe-2S-bd_N"/>
</dbReference>
<proteinExistence type="predicted"/>
<evidence type="ECO:0000256" key="1">
    <source>
        <dbReference type="ARBA" id="ARBA00023002"/>
    </source>
</evidence>
<dbReference type="SUPFAM" id="SSF54292">
    <property type="entry name" value="2Fe-2S ferredoxin-like"/>
    <property type="match status" value="1"/>
</dbReference>
<dbReference type="PROSITE" id="PS00198">
    <property type="entry name" value="4FE4S_FER_1"/>
    <property type="match status" value="1"/>
</dbReference>
<dbReference type="Gene3D" id="3.10.20.440">
    <property type="entry name" value="2Fe-2S iron-sulphur cluster binding domain, sarcosine oxidase, alpha subunit, N-terminal domain"/>
    <property type="match status" value="1"/>
</dbReference>
<dbReference type="Pfam" id="PF04324">
    <property type="entry name" value="Fer2_BFD"/>
    <property type="match status" value="1"/>
</dbReference>
<comment type="caution">
    <text evidence="3">The sequence shown here is derived from an EMBL/GenBank/DDBJ whole genome shotgun (WGS) entry which is preliminary data.</text>
</comment>
<dbReference type="GO" id="GO:0016491">
    <property type="term" value="F:oxidoreductase activity"/>
    <property type="evidence" value="ECO:0007669"/>
    <property type="project" value="UniProtKB-KW"/>
</dbReference>
<dbReference type="InterPro" id="IPR006076">
    <property type="entry name" value="FAD-dep_OxRdtase"/>
</dbReference>
<dbReference type="PANTHER" id="PTHR42949:SF3">
    <property type="entry name" value="ANAEROBIC GLYCEROL-3-PHOSPHATE DEHYDROGENASE SUBUNIT B"/>
    <property type="match status" value="1"/>
</dbReference>
<dbReference type="InterPro" id="IPR006058">
    <property type="entry name" value="2Fe2S_fd_BS"/>
</dbReference>
<organism evidence="3">
    <name type="scientific">bioreactor metagenome</name>
    <dbReference type="NCBI Taxonomy" id="1076179"/>
    <lineage>
        <taxon>unclassified sequences</taxon>
        <taxon>metagenomes</taxon>
        <taxon>ecological metagenomes</taxon>
    </lineage>
</organism>
<dbReference type="InterPro" id="IPR017900">
    <property type="entry name" value="4Fe4S_Fe_S_CS"/>
</dbReference>
<dbReference type="PANTHER" id="PTHR42949">
    <property type="entry name" value="ANAEROBIC GLYCEROL-3-PHOSPHATE DEHYDROGENASE SUBUNIT B"/>
    <property type="match status" value="1"/>
</dbReference>
<name>A0A644VS28_9ZZZZ</name>
<dbReference type="PROSITE" id="PS51379">
    <property type="entry name" value="4FE4S_FER_2"/>
    <property type="match status" value="1"/>
</dbReference>
<dbReference type="InterPro" id="IPR041854">
    <property type="entry name" value="BFD-like_2Fe2S-bd_dom_sf"/>
</dbReference>
<evidence type="ECO:0000259" key="2">
    <source>
        <dbReference type="PROSITE" id="PS51379"/>
    </source>
</evidence>
<keyword evidence="1" id="KW-0560">Oxidoreductase</keyword>
<evidence type="ECO:0000313" key="3">
    <source>
        <dbReference type="EMBL" id="MPL94077.1"/>
    </source>
</evidence>
<dbReference type="PRINTS" id="PR00411">
    <property type="entry name" value="PNDRDTASEI"/>
</dbReference>
<dbReference type="SUPFAM" id="SSF54862">
    <property type="entry name" value="4Fe-4S ferredoxins"/>
    <property type="match status" value="1"/>
</dbReference>
<dbReference type="InterPro" id="IPR017896">
    <property type="entry name" value="4Fe4S_Fe-S-bd"/>
</dbReference>
<dbReference type="SUPFAM" id="SSF51905">
    <property type="entry name" value="FAD/NAD(P)-binding domain"/>
    <property type="match status" value="2"/>
</dbReference>
<dbReference type="InterPro" id="IPR051691">
    <property type="entry name" value="Metab_Enz_Cyan_OpOx_G3PDH"/>
</dbReference>
<dbReference type="AlphaFoldDB" id="A0A644VS28"/>
<dbReference type="Gene3D" id="3.30.9.10">
    <property type="entry name" value="D-Amino Acid Oxidase, subunit A, domain 2"/>
    <property type="match status" value="1"/>
</dbReference>
<protein>
    <recommendedName>
        <fullName evidence="2">4Fe-4S ferredoxin-type domain-containing protein</fullName>
    </recommendedName>
</protein>
<dbReference type="GO" id="GO:0051537">
    <property type="term" value="F:2 iron, 2 sulfur cluster binding"/>
    <property type="evidence" value="ECO:0007669"/>
    <property type="project" value="InterPro"/>
</dbReference>
<dbReference type="Pfam" id="PF01266">
    <property type="entry name" value="DAO"/>
    <property type="match status" value="1"/>
</dbReference>
<dbReference type="PROSITE" id="PS00197">
    <property type="entry name" value="2FE2S_FER_1"/>
    <property type="match status" value="1"/>
</dbReference>
<dbReference type="Pfam" id="PF13510">
    <property type="entry name" value="Fer2_4"/>
    <property type="match status" value="1"/>
</dbReference>
<dbReference type="PRINTS" id="PR00368">
    <property type="entry name" value="FADPNR"/>
</dbReference>
<dbReference type="Pfam" id="PF07992">
    <property type="entry name" value="Pyr_redox_2"/>
    <property type="match status" value="1"/>
</dbReference>
<dbReference type="InterPro" id="IPR036188">
    <property type="entry name" value="FAD/NAD-bd_sf"/>
</dbReference>
<dbReference type="Gene3D" id="3.50.50.60">
    <property type="entry name" value="FAD/NAD(P)-binding domain"/>
    <property type="match status" value="4"/>
</dbReference>
<dbReference type="InterPro" id="IPR007419">
    <property type="entry name" value="BFD-like_2Fe2S-bd_dom"/>
</dbReference>
<dbReference type="InterPro" id="IPR023753">
    <property type="entry name" value="FAD/NAD-binding_dom"/>
</dbReference>
<feature type="domain" description="4Fe-4S ferredoxin-type" evidence="2">
    <location>
        <begin position="488"/>
        <end position="518"/>
    </location>
</feature>
<gene>
    <name evidence="3" type="ORF">SDC9_40225</name>
</gene>
<sequence length="1077" mass="120057">MYRITEHPILPIPAEDSVEFTFEGQKITGQKGFTIAAALHQAGKVVHKHSLEHRERTMECGIGKCGACEMLVDGKVRRICITKVDDVKNVNRIEESYLPEETVLVEKDGKEIKIRKTTVVIIGAGPAGLAVREELNKAGIQNLVIDNNSKIGGQFLMQTHQFFFFEKEKRFGGMRGFDIANTLAGEDHSGILLDSVVWDILEGKRLVIKDIAKQEISYVDAEHLVIATGAVPFMPAFKNDDLPGVYTAAVVQRMMNQELTLLGKKILTVGAGNIGYLTSYQAMQAGAEVKAIIEAMPREGGFPVQANRVRRLGIPVMTSHILLEAIPNADRTGVTGAIIAQCENFKPRPGTEKIIEDIDCINICTGLIPDNQLFRKGVEIYGRHCHGVGDAVRIGEGTSAVLRGKQCAYEIQQDLGFRYNYNDYLAVSKEYIDSQQHPVKVIDEPFRPTPERMKEKGFVQIDCLYGFACNPCSFACEYGAITKSSTSTVPRIDFDKCVGCMRCVYQCPGLAIFGYQFNKNWIFLPIEYKADEGADVFLVDNNGKKVGEGVIEKILKKDNKTNVARVKAKDLEGEALLAVRGFIIKEKYPQPVKIKQLDGEHDAKTYICHCEDVTVEKMLAAIGDRKVISSDELKHITRIGMGPCRGNRCVPRAKMYLKPYGIEVIGEPTPRGPMSNLVTLGDMNPVGKSESIILPKGSKWVEKVPAIIAGGGIAGSSLFRYMAEAGMKPYLINDGLGSSWRNIAGGRPAFSLPALADIAKHNLEIFRKLNDKHSIDFKLIRYVGFVHDQATYDSLDMSRNWSDARMVEKKDFRKEISPYFNPSLDTYSHALITNDCWQANPGLTLDLVREMGRQNGGKILENTKLVDVQRDRKEYRVIVLTPDKEYAEYRTEVFINALGAEADKFARKLGIETGLFPVKHQAFITKRLPMLGKDGANLDMLIDRRKYKGFSAVYGQQLAETGQIIGCASPAIDATETDKNLKINSREFIEIATEIFTNWIPQLSGVGFQAVWSGYYIEPRYIVDPELGLFTGMRGHGFMLSQYIAKLYVDYLMGREVPEYFHDLKLSGKGLSEQAFK</sequence>
<accession>A0A644VS28</accession>
<reference evidence="3" key="1">
    <citation type="submission" date="2019-08" db="EMBL/GenBank/DDBJ databases">
        <authorList>
            <person name="Kucharzyk K."/>
            <person name="Murdoch R.W."/>
            <person name="Higgins S."/>
            <person name="Loffler F."/>
        </authorList>
    </citation>
    <scope>NUCLEOTIDE SEQUENCE</scope>
</reference>